<gene>
    <name evidence="2" type="ORF">SAMN04488104_10148</name>
</gene>
<organism evidence="2 3">
    <name type="scientific">Algoriphagus faecimaris</name>
    <dbReference type="NCBI Taxonomy" id="686796"/>
    <lineage>
        <taxon>Bacteria</taxon>
        <taxon>Pseudomonadati</taxon>
        <taxon>Bacteroidota</taxon>
        <taxon>Cytophagia</taxon>
        <taxon>Cytophagales</taxon>
        <taxon>Cyclobacteriaceae</taxon>
        <taxon>Algoriphagus</taxon>
    </lineage>
</organism>
<name>A0A1G6RT86_9BACT</name>
<proteinExistence type="predicted"/>
<accession>A0A1G6RT86</accession>
<evidence type="ECO:0000256" key="1">
    <source>
        <dbReference type="SAM" id="Phobius"/>
    </source>
</evidence>
<dbReference type="EMBL" id="FNAC01000014">
    <property type="protein sequence ID" value="SDD07643.1"/>
    <property type="molecule type" value="Genomic_DNA"/>
</dbReference>
<keyword evidence="1" id="KW-0472">Membrane</keyword>
<protein>
    <recommendedName>
        <fullName evidence="4">DUF805 domain-containing protein</fullName>
    </recommendedName>
</protein>
<sequence length="97" mass="11421">MFFYFVNLLCLMKAWEAYQLEAWPSFFSFSTILIASIVLLMIQAIRRLHDIGLDWKYSLYLLIPPPVNFVGFLWLAWKEGEEGPNKYGLDPRKTDLV</sequence>
<dbReference type="GO" id="GO:0016020">
    <property type="term" value="C:membrane"/>
    <property type="evidence" value="ECO:0007669"/>
    <property type="project" value="InterPro"/>
</dbReference>
<feature type="transmembrane region" description="Helical" evidence="1">
    <location>
        <begin position="57"/>
        <end position="77"/>
    </location>
</feature>
<keyword evidence="1" id="KW-1133">Transmembrane helix</keyword>
<reference evidence="3" key="1">
    <citation type="submission" date="2016-10" db="EMBL/GenBank/DDBJ databases">
        <authorList>
            <person name="Varghese N."/>
            <person name="Submissions S."/>
        </authorList>
    </citation>
    <scope>NUCLEOTIDE SEQUENCE [LARGE SCALE GENOMIC DNA]</scope>
    <source>
        <strain evidence="3">DSM 23095</strain>
    </source>
</reference>
<dbReference type="Proteomes" id="UP000199060">
    <property type="component" value="Unassembled WGS sequence"/>
</dbReference>
<evidence type="ECO:0000313" key="2">
    <source>
        <dbReference type="EMBL" id="SDD07643.1"/>
    </source>
</evidence>
<keyword evidence="1" id="KW-0812">Transmembrane</keyword>
<keyword evidence="3" id="KW-1185">Reference proteome</keyword>
<evidence type="ECO:0008006" key="4">
    <source>
        <dbReference type="Google" id="ProtNLM"/>
    </source>
</evidence>
<dbReference type="AlphaFoldDB" id="A0A1G6RT86"/>
<dbReference type="Pfam" id="PF05656">
    <property type="entry name" value="DUF805"/>
    <property type="match status" value="1"/>
</dbReference>
<evidence type="ECO:0000313" key="3">
    <source>
        <dbReference type="Proteomes" id="UP000199060"/>
    </source>
</evidence>
<dbReference type="InterPro" id="IPR008523">
    <property type="entry name" value="DUF805"/>
</dbReference>
<feature type="transmembrane region" description="Helical" evidence="1">
    <location>
        <begin position="22"/>
        <end position="45"/>
    </location>
</feature>